<dbReference type="OrthoDB" id="5890233at2"/>
<dbReference type="EMBL" id="BJXJ01000015">
    <property type="protein sequence ID" value="GEM75722.1"/>
    <property type="molecule type" value="Genomic_DNA"/>
</dbReference>
<sequence length="188" mass="21160">MKNSIPPKTQTGSAAIEFPFIVLAAIIILWGFVATYRLFNLQIQLDNVTYNLVSALSSTQFKLKSLGRKELPEELALQLINLAERYLPNSIDHSNIGLLLESRIFDEATSRWQYTQPLHTGIHCQGKQVIQKLNNLIVDARNNDPALKGKQSTLIQLTLCVNTPFNYKRLELPKRLSSSSAVIGKYYG</sequence>
<accession>A0A511QH02</accession>
<organism evidence="2 3">
    <name type="scientific">Vibrio sagamiensis NBRC 104589</name>
    <dbReference type="NCBI Taxonomy" id="1219064"/>
    <lineage>
        <taxon>Bacteria</taxon>
        <taxon>Pseudomonadati</taxon>
        <taxon>Pseudomonadota</taxon>
        <taxon>Gammaproteobacteria</taxon>
        <taxon>Vibrionales</taxon>
        <taxon>Vibrionaceae</taxon>
        <taxon>Vibrio</taxon>
    </lineage>
</organism>
<gene>
    <name evidence="2" type="ORF">VSA01S_18340</name>
</gene>
<feature type="transmembrane region" description="Helical" evidence="1">
    <location>
        <begin position="20"/>
        <end position="39"/>
    </location>
</feature>
<dbReference type="RefSeq" id="WP_039980250.1">
    <property type="nucleotide sequence ID" value="NZ_BAOJ01000029.1"/>
</dbReference>
<keyword evidence="1" id="KW-0472">Membrane</keyword>
<evidence type="ECO:0000313" key="2">
    <source>
        <dbReference type="EMBL" id="GEM75722.1"/>
    </source>
</evidence>
<keyword evidence="3" id="KW-1185">Reference proteome</keyword>
<evidence type="ECO:0000313" key="3">
    <source>
        <dbReference type="Proteomes" id="UP000321922"/>
    </source>
</evidence>
<reference evidence="2 3" key="1">
    <citation type="submission" date="2019-07" db="EMBL/GenBank/DDBJ databases">
        <title>Whole genome shotgun sequence of Vibrio sagamiensis NBRC 104589.</title>
        <authorList>
            <person name="Hosoyama A."/>
            <person name="Uohara A."/>
            <person name="Ohji S."/>
            <person name="Ichikawa N."/>
        </authorList>
    </citation>
    <scope>NUCLEOTIDE SEQUENCE [LARGE SCALE GENOMIC DNA]</scope>
    <source>
        <strain evidence="2 3">NBRC 104589</strain>
    </source>
</reference>
<dbReference type="InterPro" id="IPR031582">
    <property type="entry name" value="TadF"/>
</dbReference>
<dbReference type="Proteomes" id="UP000321922">
    <property type="component" value="Unassembled WGS sequence"/>
</dbReference>
<dbReference type="AlphaFoldDB" id="A0A511QH02"/>
<keyword evidence="1" id="KW-0812">Transmembrane</keyword>
<proteinExistence type="predicted"/>
<keyword evidence="1" id="KW-1133">Transmembrane helix</keyword>
<comment type="caution">
    <text evidence="2">The sequence shown here is derived from an EMBL/GenBank/DDBJ whole genome shotgun (WGS) entry which is preliminary data.</text>
</comment>
<evidence type="ECO:0000256" key="1">
    <source>
        <dbReference type="SAM" id="Phobius"/>
    </source>
</evidence>
<protein>
    <submittedName>
        <fullName evidence="2">Uncharacterized protein</fullName>
    </submittedName>
</protein>
<name>A0A511QH02_9VIBR</name>
<dbReference type="Pfam" id="PF16964">
    <property type="entry name" value="TadF"/>
    <property type="match status" value="1"/>
</dbReference>